<name>E9SGE9_RUMAL</name>
<reference evidence="1 2" key="1">
    <citation type="submission" date="2011-02" db="EMBL/GenBank/DDBJ databases">
        <authorList>
            <person name="Nelson K.E."/>
            <person name="Sutton G."/>
            <person name="Torralba M."/>
            <person name="Durkin S."/>
            <person name="Harkins D."/>
            <person name="Montgomery R."/>
            <person name="Ziemer C."/>
            <person name="Klaassens E."/>
            <person name="Ocuiv P."/>
            <person name="Morrison M."/>
        </authorList>
    </citation>
    <scope>NUCLEOTIDE SEQUENCE [LARGE SCALE GENOMIC DNA]</scope>
    <source>
        <strain evidence="1 2">8</strain>
    </source>
</reference>
<proteinExistence type="predicted"/>
<dbReference type="Proteomes" id="UP000004259">
    <property type="component" value="Unassembled WGS sequence"/>
</dbReference>
<sequence>MLKTPELAMPKSRKVTTFCNGRKEVWNDREDAQAYFLELMMSTDGEERDRAECVYIQLLHGLDECSDED</sequence>
<dbReference type="EMBL" id="ADKM02000123">
    <property type="protein sequence ID" value="EGC01671.1"/>
    <property type="molecule type" value="Genomic_DNA"/>
</dbReference>
<keyword evidence="2" id="KW-1185">Reference proteome</keyword>
<organism evidence="1 2">
    <name type="scientific">Ruminococcus albus 8</name>
    <dbReference type="NCBI Taxonomy" id="246199"/>
    <lineage>
        <taxon>Bacteria</taxon>
        <taxon>Bacillati</taxon>
        <taxon>Bacillota</taxon>
        <taxon>Clostridia</taxon>
        <taxon>Eubacteriales</taxon>
        <taxon>Oscillospiraceae</taxon>
        <taxon>Ruminococcus</taxon>
    </lineage>
</organism>
<gene>
    <name evidence="1" type="ORF">CUS_6368</name>
</gene>
<protein>
    <submittedName>
        <fullName evidence="1">Uncharacterized protein</fullName>
    </submittedName>
</protein>
<evidence type="ECO:0000313" key="1">
    <source>
        <dbReference type="EMBL" id="EGC01671.1"/>
    </source>
</evidence>
<comment type="caution">
    <text evidence="1">The sequence shown here is derived from an EMBL/GenBank/DDBJ whole genome shotgun (WGS) entry which is preliminary data.</text>
</comment>
<dbReference type="OrthoDB" id="1822683at2"/>
<dbReference type="RefSeq" id="WP_002852500.1">
    <property type="nucleotide sequence ID" value="NZ_ADKM02000123.1"/>
</dbReference>
<evidence type="ECO:0000313" key="2">
    <source>
        <dbReference type="Proteomes" id="UP000004259"/>
    </source>
</evidence>
<dbReference type="STRING" id="246199.CUS_6368"/>
<accession>E9SGE9</accession>
<dbReference type="AlphaFoldDB" id="E9SGE9"/>